<evidence type="ECO:0000256" key="1">
    <source>
        <dbReference type="ARBA" id="ARBA00022603"/>
    </source>
</evidence>
<dbReference type="InterPro" id="IPR041698">
    <property type="entry name" value="Methyltransf_25"/>
</dbReference>
<dbReference type="RefSeq" id="WP_166178099.1">
    <property type="nucleotide sequence ID" value="NZ_CP045119.1"/>
</dbReference>
<dbReference type="KEGG" id="rub:GBA63_17115"/>
<dbReference type="Gene3D" id="3.40.50.150">
    <property type="entry name" value="Vaccinia Virus protein VP39"/>
    <property type="match status" value="1"/>
</dbReference>
<dbReference type="PANTHER" id="PTHR43861:SF1">
    <property type="entry name" value="TRANS-ACONITATE 2-METHYLTRANSFERASE"/>
    <property type="match status" value="1"/>
</dbReference>
<dbReference type="CDD" id="cd02440">
    <property type="entry name" value="AdoMet_MTases"/>
    <property type="match status" value="1"/>
</dbReference>
<gene>
    <name evidence="4" type="ORF">GBA63_17115</name>
</gene>
<evidence type="ECO:0000256" key="2">
    <source>
        <dbReference type="ARBA" id="ARBA00022679"/>
    </source>
</evidence>
<dbReference type="SUPFAM" id="SSF53335">
    <property type="entry name" value="S-adenosyl-L-methionine-dependent methyltransferases"/>
    <property type="match status" value="1"/>
</dbReference>
<dbReference type="Pfam" id="PF13649">
    <property type="entry name" value="Methyltransf_25"/>
    <property type="match status" value="1"/>
</dbReference>
<keyword evidence="2 4" id="KW-0808">Transferase</keyword>
<proteinExistence type="predicted"/>
<evidence type="ECO:0000259" key="3">
    <source>
        <dbReference type="Pfam" id="PF13649"/>
    </source>
</evidence>
<keyword evidence="5" id="KW-1185">Reference proteome</keyword>
<name>A0A6G8QCG5_9ACTN</name>
<dbReference type="InterPro" id="IPR029063">
    <property type="entry name" value="SAM-dependent_MTases_sf"/>
</dbReference>
<keyword evidence="1 4" id="KW-0489">Methyltransferase</keyword>
<feature type="domain" description="Methyltransferase" evidence="3">
    <location>
        <begin position="48"/>
        <end position="139"/>
    </location>
</feature>
<dbReference type="Proteomes" id="UP000501452">
    <property type="component" value="Chromosome"/>
</dbReference>
<sequence>MTGEHKKLVESGYDRVAERYLATKDADDPLAIPALEEMARGLPSGATVLDLGCGAGVPATRWLAERGFAVTGVDISGKQLDLARKLVPDATFLKSDMTELAFDQNAFDAVVAFHSIIHVPREEHQALLGKIQDWLRPGGLFLATLAMADYEGEDADWEGWGAAMRWSHHDAGTNKKMLREAGFHVLCAEPRTGGGTGGAEETWLWVLASKGS</sequence>
<protein>
    <submittedName>
        <fullName evidence="4">Methyltransferase domain-containing protein</fullName>
    </submittedName>
</protein>
<dbReference type="GO" id="GO:0032259">
    <property type="term" value="P:methylation"/>
    <property type="evidence" value="ECO:0007669"/>
    <property type="project" value="UniProtKB-KW"/>
</dbReference>
<dbReference type="GO" id="GO:0008168">
    <property type="term" value="F:methyltransferase activity"/>
    <property type="evidence" value="ECO:0007669"/>
    <property type="project" value="UniProtKB-KW"/>
</dbReference>
<evidence type="ECO:0000313" key="4">
    <source>
        <dbReference type="EMBL" id="QIN84176.1"/>
    </source>
</evidence>
<dbReference type="PANTHER" id="PTHR43861">
    <property type="entry name" value="TRANS-ACONITATE 2-METHYLTRANSFERASE-RELATED"/>
    <property type="match status" value="1"/>
</dbReference>
<dbReference type="AlphaFoldDB" id="A0A6G8QCG5"/>
<accession>A0A6G8QCG5</accession>
<dbReference type="EMBL" id="CP045119">
    <property type="protein sequence ID" value="QIN84176.1"/>
    <property type="molecule type" value="Genomic_DNA"/>
</dbReference>
<organism evidence="4 5">
    <name type="scientific">Rubrobacter tropicus</name>
    <dbReference type="NCBI Taxonomy" id="2653851"/>
    <lineage>
        <taxon>Bacteria</taxon>
        <taxon>Bacillati</taxon>
        <taxon>Actinomycetota</taxon>
        <taxon>Rubrobacteria</taxon>
        <taxon>Rubrobacterales</taxon>
        <taxon>Rubrobacteraceae</taxon>
        <taxon>Rubrobacter</taxon>
    </lineage>
</organism>
<evidence type="ECO:0000313" key="5">
    <source>
        <dbReference type="Proteomes" id="UP000501452"/>
    </source>
</evidence>
<reference evidence="4 5" key="1">
    <citation type="submission" date="2019-10" db="EMBL/GenBank/DDBJ databases">
        <title>Rubrobacter sp nov SCSIO 52090 isolated from a deep-sea sediment in the South China Sea.</title>
        <authorList>
            <person name="Chen R.W."/>
        </authorList>
    </citation>
    <scope>NUCLEOTIDE SEQUENCE [LARGE SCALE GENOMIC DNA]</scope>
    <source>
        <strain evidence="4 5">SCSIO 52909</strain>
    </source>
</reference>